<dbReference type="Gene3D" id="2.60.370.10">
    <property type="entry name" value="Ctag/Cox11"/>
    <property type="match status" value="1"/>
</dbReference>
<dbReference type="NCBIfam" id="NF003465">
    <property type="entry name" value="PRK05089.1"/>
    <property type="match status" value="1"/>
</dbReference>
<evidence type="ECO:0000256" key="3">
    <source>
        <dbReference type="ARBA" id="ARBA00009620"/>
    </source>
</evidence>
<gene>
    <name evidence="10" type="primary">ctaG</name>
    <name evidence="11" type="ORF">A6A05_08075</name>
</gene>
<evidence type="ECO:0000256" key="1">
    <source>
        <dbReference type="ARBA" id="ARBA00004007"/>
    </source>
</evidence>
<dbReference type="AlphaFoldDB" id="A0A178MZA2"/>
<dbReference type="OrthoDB" id="9804841at2"/>
<evidence type="ECO:0000256" key="5">
    <source>
        <dbReference type="ARBA" id="ARBA00022692"/>
    </source>
</evidence>
<keyword evidence="9 10" id="KW-0472">Membrane</keyword>
<evidence type="ECO:0000313" key="11">
    <source>
        <dbReference type="EMBL" id="OAN55703.1"/>
    </source>
</evidence>
<evidence type="ECO:0000256" key="2">
    <source>
        <dbReference type="ARBA" id="ARBA00004382"/>
    </source>
</evidence>
<comment type="caution">
    <text evidence="11">The sequence shown here is derived from an EMBL/GenBank/DDBJ whole genome shotgun (WGS) entry which is preliminary data.</text>
</comment>
<evidence type="ECO:0000256" key="4">
    <source>
        <dbReference type="ARBA" id="ARBA00015384"/>
    </source>
</evidence>
<keyword evidence="5 10" id="KW-0812">Transmembrane</keyword>
<protein>
    <recommendedName>
        <fullName evidence="4 10">Cytochrome c oxidase assembly protein CtaG</fullName>
    </recommendedName>
</protein>
<keyword evidence="10" id="KW-1003">Cell membrane</keyword>
<keyword evidence="7 10" id="KW-1133">Transmembrane helix</keyword>
<dbReference type="GO" id="GO:0005886">
    <property type="term" value="C:plasma membrane"/>
    <property type="evidence" value="ECO:0007669"/>
    <property type="project" value="UniProtKB-SubCell"/>
</dbReference>
<proteinExistence type="inferred from homology"/>
<keyword evidence="12" id="KW-1185">Reference proteome</keyword>
<dbReference type="RefSeq" id="WP_068497847.1">
    <property type="nucleotide sequence ID" value="NZ_LWQU01000095.1"/>
</dbReference>
<dbReference type="STRING" id="1437059.A6A05_08075"/>
<evidence type="ECO:0000256" key="10">
    <source>
        <dbReference type="HAMAP-Rule" id="MF_00155"/>
    </source>
</evidence>
<dbReference type="SUPFAM" id="SSF110111">
    <property type="entry name" value="Ctag/Cox11"/>
    <property type="match status" value="1"/>
</dbReference>
<dbReference type="HAMAP" id="MF_00155">
    <property type="entry name" value="CtaG"/>
    <property type="match status" value="1"/>
</dbReference>
<dbReference type="GO" id="GO:0008535">
    <property type="term" value="P:respiratory chain complex IV assembly"/>
    <property type="evidence" value="ECO:0007669"/>
    <property type="project" value="UniProtKB-UniRule"/>
</dbReference>
<dbReference type="GO" id="GO:0005507">
    <property type="term" value="F:copper ion binding"/>
    <property type="evidence" value="ECO:0007669"/>
    <property type="project" value="InterPro"/>
</dbReference>
<dbReference type="PIRSF" id="PIRSF005413">
    <property type="entry name" value="COX11"/>
    <property type="match status" value="1"/>
</dbReference>
<evidence type="ECO:0000256" key="7">
    <source>
        <dbReference type="ARBA" id="ARBA00022989"/>
    </source>
</evidence>
<comment type="function">
    <text evidence="1 10">Exerts its effect at some terminal stage of cytochrome c oxidase synthesis, probably by being involved in the insertion of the copper B into subunit I.</text>
</comment>
<comment type="subcellular location">
    <subcellularLocation>
        <location evidence="2 10">Cell inner membrane</location>
        <topology evidence="2 10">Single-pass type II membrane protein</topology>
        <orientation evidence="2 10">Periplasmic side</orientation>
    </subcellularLocation>
</comment>
<accession>A0A178MZA2</accession>
<dbReference type="PANTHER" id="PTHR21320:SF3">
    <property type="entry name" value="CYTOCHROME C OXIDASE ASSEMBLY PROTEIN COX11, MITOCHONDRIAL-RELATED"/>
    <property type="match status" value="1"/>
</dbReference>
<dbReference type="Proteomes" id="UP000078543">
    <property type="component" value="Unassembled WGS sequence"/>
</dbReference>
<dbReference type="Pfam" id="PF04442">
    <property type="entry name" value="CtaG_Cox11"/>
    <property type="match status" value="1"/>
</dbReference>
<name>A0A178MZA2_9PROT</name>
<dbReference type="EMBL" id="LWQU01000095">
    <property type="protein sequence ID" value="OAN55703.1"/>
    <property type="molecule type" value="Genomic_DNA"/>
</dbReference>
<feature type="topological domain" description="Periplasmic" evidence="10">
    <location>
        <begin position="28"/>
        <end position="179"/>
    </location>
</feature>
<comment type="similarity">
    <text evidence="3 10">Belongs to the COX11/CtaG family.</text>
</comment>
<reference evidence="11 12" key="1">
    <citation type="submission" date="2016-04" db="EMBL/GenBank/DDBJ databases">
        <title>Draft genome sequence of freshwater magnetotactic bacteria Magnetospirillum marisnigri SP-1 and Magnetospirillum moscoviense BB-1.</title>
        <authorList>
            <person name="Koziaeva V."/>
            <person name="Dziuba M.V."/>
            <person name="Ivanov T.M."/>
            <person name="Kuznetsov B."/>
            <person name="Grouzdev D.S."/>
        </authorList>
    </citation>
    <scope>NUCLEOTIDE SEQUENCE [LARGE SCALE GENOMIC DNA]</scope>
    <source>
        <strain evidence="11 12">BB-1</strain>
    </source>
</reference>
<evidence type="ECO:0000256" key="9">
    <source>
        <dbReference type="ARBA" id="ARBA00023136"/>
    </source>
</evidence>
<sequence>MDQRRHRPIVLATLAGVAAMIGLVAASVPLYGLYCRLTGAGGTPRVATEVPPEMSARMVTVRFDASLAKGLAKGLDWEFVPSQRQMRVHLGEPSLAFYRATNRSRQTLVGTAVFNVTPDKAGQSFNKTECFCFTEQRLEPGQSAELPVSFFVDADLAEDIDTVTLSYTFYLVPERQGRS</sequence>
<keyword evidence="6 10" id="KW-0735">Signal-anchor</keyword>
<organism evidence="11 12">
    <name type="scientific">Magnetospirillum moscoviense</name>
    <dbReference type="NCBI Taxonomy" id="1437059"/>
    <lineage>
        <taxon>Bacteria</taxon>
        <taxon>Pseudomonadati</taxon>
        <taxon>Pseudomonadota</taxon>
        <taxon>Alphaproteobacteria</taxon>
        <taxon>Rhodospirillales</taxon>
        <taxon>Rhodospirillaceae</taxon>
        <taxon>Magnetospirillum</taxon>
    </lineage>
</organism>
<dbReference type="InterPro" id="IPR023471">
    <property type="entry name" value="CtaG/Cox11_dom_sf"/>
</dbReference>
<evidence type="ECO:0000256" key="6">
    <source>
        <dbReference type="ARBA" id="ARBA00022968"/>
    </source>
</evidence>
<evidence type="ECO:0000313" key="12">
    <source>
        <dbReference type="Proteomes" id="UP000078543"/>
    </source>
</evidence>
<feature type="topological domain" description="Cytoplasmic" evidence="10">
    <location>
        <begin position="1"/>
        <end position="6"/>
    </location>
</feature>
<dbReference type="PANTHER" id="PTHR21320">
    <property type="entry name" value="CYTOCHROME C OXIDASE ASSEMBLY PROTEIN COX11-RELATED"/>
    <property type="match status" value="1"/>
</dbReference>
<evidence type="ECO:0000256" key="8">
    <source>
        <dbReference type="ARBA" id="ARBA00023008"/>
    </source>
</evidence>
<keyword evidence="8 10" id="KW-0186">Copper</keyword>
<dbReference type="InterPro" id="IPR007533">
    <property type="entry name" value="Cyt_c_oxidase_assmbl_CtaG"/>
</dbReference>
<keyword evidence="10" id="KW-0997">Cell inner membrane</keyword>